<evidence type="ECO:0000313" key="2">
    <source>
        <dbReference type="EMBL" id="VDP59257.1"/>
    </source>
</evidence>
<dbReference type="Proteomes" id="UP000279833">
    <property type="component" value="Unassembled WGS sequence"/>
</dbReference>
<evidence type="ECO:0000256" key="1">
    <source>
        <dbReference type="SAM" id="MobiDB-lite"/>
    </source>
</evidence>
<dbReference type="WBParaSite" id="SCUD_0001544701-mRNA-1">
    <property type="protein sequence ID" value="SCUD_0001544701-mRNA-1"/>
    <property type="gene ID" value="SCUD_0001544701"/>
</dbReference>
<dbReference type="Gene3D" id="3.60.10.10">
    <property type="entry name" value="Endonuclease/exonuclease/phosphatase"/>
    <property type="match status" value="1"/>
</dbReference>
<organism evidence="4">
    <name type="scientific">Schistosoma curassoni</name>
    <dbReference type="NCBI Taxonomy" id="6186"/>
    <lineage>
        <taxon>Eukaryota</taxon>
        <taxon>Metazoa</taxon>
        <taxon>Spiralia</taxon>
        <taxon>Lophotrochozoa</taxon>
        <taxon>Platyhelminthes</taxon>
        <taxon>Trematoda</taxon>
        <taxon>Digenea</taxon>
        <taxon>Strigeidida</taxon>
        <taxon>Schistosomatoidea</taxon>
        <taxon>Schistosomatidae</taxon>
        <taxon>Schistosoma</taxon>
    </lineage>
</organism>
<gene>
    <name evidence="2" type="ORF">SCUD_LOCUS15444</name>
</gene>
<accession>A0A183KK83</accession>
<evidence type="ECO:0000313" key="3">
    <source>
        <dbReference type="Proteomes" id="UP000279833"/>
    </source>
</evidence>
<sequence length="352" mass="41145">MGEMLLYSGHEEENASNTQGVALMLSKVARNALVRWGTHGCRIIKASFKTKKEGITMNIIQCYAPTNDSNDDNKDQFYERLQFANLCAFNKSVIGATIFPYKRIHKATWISLDNTTENQIDHICINKKFRRTMEDVRIRRGADIASDHHLVVANFKLKLKKNWTTGQTALQRFNTAFLRDTDKLNEFKIALNNRLQALQDLLKEEEITMEDKWKDIKEALTSTYQGILGIKKHHHKEWISIATLERIKERKNKKVAINNSRTRAEKFQAQPEYIEANKQVKRSIKADKHKYVEQIVTTVENTAREGNMKQLYDTTKKPTGKYSKPERPVKDKEGRLITEIQQQRNRWVEYWE</sequence>
<keyword evidence="3" id="KW-1185">Reference proteome</keyword>
<dbReference type="EMBL" id="UZAK01037629">
    <property type="protein sequence ID" value="VDP59257.1"/>
    <property type="molecule type" value="Genomic_DNA"/>
</dbReference>
<protein>
    <submittedName>
        <fullName evidence="4">Endo/exonuclease/phosphatase domain-containing protein</fullName>
    </submittedName>
</protein>
<name>A0A183KK83_9TREM</name>
<dbReference type="SUPFAM" id="SSF56219">
    <property type="entry name" value="DNase I-like"/>
    <property type="match status" value="1"/>
</dbReference>
<feature type="region of interest" description="Disordered" evidence="1">
    <location>
        <begin position="307"/>
        <end position="330"/>
    </location>
</feature>
<reference evidence="4" key="1">
    <citation type="submission" date="2016-06" db="UniProtKB">
        <authorList>
            <consortium name="WormBaseParasite"/>
        </authorList>
    </citation>
    <scope>IDENTIFICATION</scope>
</reference>
<dbReference type="AlphaFoldDB" id="A0A183KK83"/>
<evidence type="ECO:0000313" key="4">
    <source>
        <dbReference type="WBParaSite" id="SCUD_0001544701-mRNA-1"/>
    </source>
</evidence>
<proteinExistence type="predicted"/>
<dbReference type="InterPro" id="IPR036691">
    <property type="entry name" value="Endo/exonu/phosph_ase_sf"/>
</dbReference>
<reference evidence="2 3" key="2">
    <citation type="submission" date="2018-11" db="EMBL/GenBank/DDBJ databases">
        <authorList>
            <consortium name="Pathogen Informatics"/>
        </authorList>
    </citation>
    <scope>NUCLEOTIDE SEQUENCE [LARGE SCALE GENOMIC DNA]</scope>
    <source>
        <strain evidence="2">Dakar</strain>
        <strain evidence="3">Dakar, Senegal</strain>
    </source>
</reference>